<reference evidence="1 2" key="1">
    <citation type="submission" date="2017-06" db="EMBL/GenBank/DDBJ databases">
        <title>Sequencing and comparative analysis of myxobacterial genomes.</title>
        <authorList>
            <person name="Rupp O."/>
            <person name="Goesmann A."/>
            <person name="Sogaard-Andersen L."/>
        </authorList>
    </citation>
    <scope>NUCLEOTIDE SEQUENCE [LARGE SCALE GENOMIC DNA]</scope>
    <source>
        <strain evidence="1 2">DSM 14697</strain>
    </source>
</reference>
<gene>
    <name evidence="1" type="ORF">MYMAC_006930</name>
</gene>
<evidence type="ECO:0000313" key="1">
    <source>
        <dbReference type="EMBL" id="ATB51272.1"/>
    </source>
</evidence>
<name>A0A286NVS7_9BACT</name>
<evidence type="ECO:0008006" key="3">
    <source>
        <dbReference type="Google" id="ProtNLM"/>
    </source>
</evidence>
<sequence length="106" mass="10904">MAELMRSVMSVFVLGLAACGGVEAPPTEALVSSESQLTCESCGGARYSDFQAGVGYTCPEARQAARSTLALNLAQDCPGGPATWCGRTASAPRWAPTGMMDSRAPS</sequence>
<evidence type="ECO:0000313" key="2">
    <source>
        <dbReference type="Proteomes" id="UP000217343"/>
    </source>
</evidence>
<proteinExistence type="predicted"/>
<dbReference type="Proteomes" id="UP000217343">
    <property type="component" value="Chromosome"/>
</dbReference>
<keyword evidence="2" id="KW-1185">Reference proteome</keyword>
<protein>
    <recommendedName>
        <fullName evidence="3">Lipoprotein</fullName>
    </recommendedName>
</protein>
<dbReference type="AlphaFoldDB" id="A0A286NVS7"/>
<dbReference type="KEGG" id="mmas:MYMAC_006930"/>
<organism evidence="1 2">
    <name type="scientific">Corallococcus macrosporus DSM 14697</name>
    <dbReference type="NCBI Taxonomy" id="1189310"/>
    <lineage>
        <taxon>Bacteria</taxon>
        <taxon>Pseudomonadati</taxon>
        <taxon>Myxococcota</taxon>
        <taxon>Myxococcia</taxon>
        <taxon>Myxococcales</taxon>
        <taxon>Cystobacterineae</taxon>
        <taxon>Myxococcaceae</taxon>
        <taxon>Corallococcus</taxon>
    </lineage>
</organism>
<dbReference type="PROSITE" id="PS51257">
    <property type="entry name" value="PROKAR_LIPOPROTEIN"/>
    <property type="match status" value="1"/>
</dbReference>
<dbReference type="EMBL" id="CP022203">
    <property type="protein sequence ID" value="ATB51272.1"/>
    <property type="molecule type" value="Genomic_DNA"/>
</dbReference>
<accession>A0A286NVS7</accession>